<dbReference type="PRINTS" id="PR01002">
    <property type="entry name" value="FLGFLGJ"/>
</dbReference>
<comment type="similarity">
    <text evidence="3">In the N-terminal section; belongs to the FlgJ family.</text>
</comment>
<comment type="similarity">
    <text evidence="4">In the C-terminal section; belongs to the glycosyl hydrolase 73 family.</text>
</comment>
<organism evidence="13 14">
    <name type="scientific">Vibrio zhugei</name>
    <dbReference type="NCBI Taxonomy" id="2479546"/>
    <lineage>
        <taxon>Bacteria</taxon>
        <taxon>Pseudomonadati</taxon>
        <taxon>Pseudomonadota</taxon>
        <taxon>Gammaproteobacteria</taxon>
        <taxon>Vibrionales</taxon>
        <taxon>Vibrionaceae</taxon>
        <taxon>Vibrio</taxon>
    </lineage>
</organism>
<dbReference type="EMBL" id="JBHRSE010000003">
    <property type="protein sequence ID" value="MFC3022408.1"/>
    <property type="molecule type" value="Genomic_DNA"/>
</dbReference>
<name>A0ABV7C450_9VIBR</name>
<sequence length="317" mass="35021">MADSPNDIGFIQDIAGLDSLRKKAIHGDKGAGKEALKSAASQFEAIFTNMMLKSMRDANKAFKSGMFDSHTEDLYRQMRDEQMVSQLSEKGSLGLADMIVKQLSVGETVNAEGEQSFQDAVDRVRRVRQAANQHDSVSAADQTDGVAHSAQQVVTSTDAQPMSFESPYAFVQSLKPYAEKAAQVLGVDSSLLLAQAALETGWGQKVVKNAHHSSHNLFNIKANSAWRGDRVATQTLEYQNAIPVMEKAAFRAYPSYQESFDDYVQFLENNPRYSEALAHKGDRDFIQSIHKAGYATDPNYADKVLRVKSKIDAMKQI</sequence>
<evidence type="ECO:0000256" key="6">
    <source>
        <dbReference type="ARBA" id="ARBA00022764"/>
    </source>
</evidence>
<keyword evidence="6" id="KW-0574">Periplasm</keyword>
<dbReference type="NCBIfam" id="TIGR02541">
    <property type="entry name" value="flagell_FlgJ"/>
    <property type="match status" value="1"/>
</dbReference>
<evidence type="ECO:0000256" key="1">
    <source>
        <dbReference type="ARBA" id="ARBA00002954"/>
    </source>
</evidence>
<evidence type="ECO:0000256" key="11">
    <source>
        <dbReference type="ARBA" id="ARBA00030835"/>
    </source>
</evidence>
<dbReference type="SMART" id="SM00047">
    <property type="entry name" value="LYZ2"/>
    <property type="match status" value="1"/>
</dbReference>
<comment type="caution">
    <text evidence="13">The sequence shown here is derived from an EMBL/GenBank/DDBJ whole genome shotgun (WGS) entry which is preliminary data.</text>
</comment>
<protein>
    <recommendedName>
        <fullName evidence="5">Peptidoglycan hydrolase FlgJ</fullName>
    </recommendedName>
    <alternativeName>
        <fullName evidence="11">Muramidase FlgJ</fullName>
    </alternativeName>
</protein>
<comment type="function">
    <text evidence="1">Flagellum-specific muramidase which hydrolyzes the peptidoglycan layer to assemble the rod structure in the periplasmic space.</text>
</comment>
<evidence type="ECO:0000259" key="12">
    <source>
        <dbReference type="SMART" id="SM00047"/>
    </source>
</evidence>
<keyword evidence="13" id="KW-0969">Cilium</keyword>
<feature type="domain" description="Mannosyl-glycoprotein endo-beta-N-acetylglucosamidase-like" evidence="12">
    <location>
        <begin position="160"/>
        <end position="317"/>
    </location>
</feature>
<dbReference type="Pfam" id="PF01832">
    <property type="entry name" value="Glucosaminidase"/>
    <property type="match status" value="1"/>
</dbReference>
<reference evidence="14" key="1">
    <citation type="journal article" date="2019" name="Int. J. Syst. Evol. Microbiol.">
        <title>The Global Catalogue of Microorganisms (GCM) 10K type strain sequencing project: providing services to taxonomists for standard genome sequencing and annotation.</title>
        <authorList>
            <consortium name="The Broad Institute Genomics Platform"/>
            <consortium name="The Broad Institute Genome Sequencing Center for Infectious Disease"/>
            <person name="Wu L."/>
            <person name="Ma J."/>
        </authorList>
    </citation>
    <scope>NUCLEOTIDE SEQUENCE [LARGE SCALE GENOMIC DNA]</scope>
    <source>
        <strain evidence="14">KCTC 62784</strain>
    </source>
</reference>
<dbReference type="RefSeq" id="WP_123015569.1">
    <property type="nucleotide sequence ID" value="NZ_AP024911.1"/>
</dbReference>
<keyword evidence="14" id="KW-1185">Reference proteome</keyword>
<keyword evidence="9" id="KW-0326">Glycosidase</keyword>
<evidence type="ECO:0000313" key="14">
    <source>
        <dbReference type="Proteomes" id="UP001595384"/>
    </source>
</evidence>
<evidence type="ECO:0000313" key="13">
    <source>
        <dbReference type="EMBL" id="MFC3022408.1"/>
    </source>
</evidence>
<dbReference type="InterPro" id="IPR013377">
    <property type="entry name" value="FlgJ"/>
</dbReference>
<evidence type="ECO:0000256" key="8">
    <source>
        <dbReference type="ARBA" id="ARBA00022801"/>
    </source>
</evidence>
<comment type="subcellular location">
    <subcellularLocation>
        <location evidence="2">Periplasm</location>
    </subcellularLocation>
</comment>
<dbReference type="PANTHER" id="PTHR33308">
    <property type="entry name" value="PEPTIDOGLYCAN HYDROLASE FLGJ"/>
    <property type="match status" value="1"/>
</dbReference>
<gene>
    <name evidence="13" type="primary">flgJ</name>
    <name evidence="13" type="ORF">ACFODT_00885</name>
</gene>
<evidence type="ECO:0000256" key="9">
    <source>
        <dbReference type="ARBA" id="ARBA00023295"/>
    </source>
</evidence>
<evidence type="ECO:0000256" key="4">
    <source>
        <dbReference type="ARBA" id="ARBA00007974"/>
    </source>
</evidence>
<evidence type="ECO:0000256" key="10">
    <source>
        <dbReference type="ARBA" id="ARBA00023316"/>
    </source>
</evidence>
<dbReference type="InterPro" id="IPR002901">
    <property type="entry name" value="MGlyc_endo_b_GlcNAc-like_dom"/>
</dbReference>
<evidence type="ECO:0000256" key="7">
    <source>
        <dbReference type="ARBA" id="ARBA00022795"/>
    </source>
</evidence>
<dbReference type="InterPro" id="IPR051056">
    <property type="entry name" value="Glycosyl_Hydrolase_73"/>
</dbReference>
<keyword evidence="13" id="KW-0966">Cell projection</keyword>
<evidence type="ECO:0000256" key="3">
    <source>
        <dbReference type="ARBA" id="ARBA00006880"/>
    </source>
</evidence>
<keyword evidence="10" id="KW-0961">Cell wall biogenesis/degradation</keyword>
<dbReference type="Gene3D" id="2.10.70.40">
    <property type="entry name" value="peptidoglycan hydrolase"/>
    <property type="match status" value="1"/>
</dbReference>
<dbReference type="Gene3D" id="1.10.530.10">
    <property type="match status" value="1"/>
</dbReference>
<keyword evidence="8 13" id="KW-0378">Hydrolase</keyword>
<dbReference type="Proteomes" id="UP001595384">
    <property type="component" value="Unassembled WGS sequence"/>
</dbReference>
<dbReference type="Pfam" id="PF10135">
    <property type="entry name" value="Rod-binding"/>
    <property type="match status" value="1"/>
</dbReference>
<proteinExistence type="inferred from homology"/>
<accession>A0ABV7C450</accession>
<keyword evidence="13" id="KW-0282">Flagellum</keyword>
<evidence type="ECO:0000256" key="5">
    <source>
        <dbReference type="ARBA" id="ARBA00013433"/>
    </source>
</evidence>
<evidence type="ECO:0000256" key="2">
    <source>
        <dbReference type="ARBA" id="ARBA00004418"/>
    </source>
</evidence>
<keyword evidence="7" id="KW-1005">Bacterial flagellum biogenesis</keyword>
<dbReference type="InterPro" id="IPR019301">
    <property type="entry name" value="Flagellar_prot_FlgJ_N"/>
</dbReference>
<dbReference type="GO" id="GO:0016787">
    <property type="term" value="F:hydrolase activity"/>
    <property type="evidence" value="ECO:0007669"/>
    <property type="project" value="UniProtKB-KW"/>
</dbReference>
<dbReference type="PANTHER" id="PTHR33308:SF9">
    <property type="entry name" value="PEPTIDOGLYCAN HYDROLASE FLGJ"/>
    <property type="match status" value="1"/>
</dbReference>